<comment type="caution">
    <text evidence="3">The sequence shown here is derived from an EMBL/GenBank/DDBJ whole genome shotgun (WGS) entry which is preliminary data.</text>
</comment>
<evidence type="ECO:0000256" key="1">
    <source>
        <dbReference type="ARBA" id="ARBA00022898"/>
    </source>
</evidence>
<dbReference type="PANTHER" id="PTHR43586:SF8">
    <property type="entry name" value="CYSTEINE DESULFURASE 1, CHLOROPLASTIC"/>
    <property type="match status" value="1"/>
</dbReference>
<dbReference type="Gene3D" id="3.40.640.10">
    <property type="entry name" value="Type I PLP-dependent aspartate aminotransferase-like (Major domain)"/>
    <property type="match status" value="1"/>
</dbReference>
<organism evidence="3 4">
    <name type="scientific">Thauera phenolivorans</name>
    <dbReference type="NCBI Taxonomy" id="1792543"/>
    <lineage>
        <taxon>Bacteria</taxon>
        <taxon>Pseudomonadati</taxon>
        <taxon>Pseudomonadota</taxon>
        <taxon>Betaproteobacteria</taxon>
        <taxon>Rhodocyclales</taxon>
        <taxon>Zoogloeaceae</taxon>
        <taxon>Thauera</taxon>
    </lineage>
</organism>
<dbReference type="Gene3D" id="3.90.1150.10">
    <property type="entry name" value="Aspartate Aminotransferase, domain 1"/>
    <property type="match status" value="1"/>
</dbReference>
<proteinExistence type="predicted"/>
<evidence type="ECO:0000259" key="2">
    <source>
        <dbReference type="Pfam" id="PF00266"/>
    </source>
</evidence>
<keyword evidence="3" id="KW-0032">Aminotransferase</keyword>
<dbReference type="AlphaFoldDB" id="A0A7X7R772"/>
<dbReference type="PANTHER" id="PTHR43586">
    <property type="entry name" value="CYSTEINE DESULFURASE"/>
    <property type="match status" value="1"/>
</dbReference>
<dbReference type="InterPro" id="IPR000192">
    <property type="entry name" value="Aminotrans_V_dom"/>
</dbReference>
<feature type="domain" description="Aminotransferase class V" evidence="2">
    <location>
        <begin position="30"/>
        <end position="106"/>
    </location>
</feature>
<name>A0A7X7R772_9RHOO</name>
<protein>
    <submittedName>
        <fullName evidence="3">Aminotransferase class V-fold PLP-dependent enzyme</fullName>
    </submittedName>
</protein>
<dbReference type="InterPro" id="IPR015421">
    <property type="entry name" value="PyrdxlP-dep_Trfase_major"/>
</dbReference>
<evidence type="ECO:0000313" key="4">
    <source>
        <dbReference type="Proteomes" id="UP000536534"/>
    </source>
</evidence>
<sequence length="106" mass="11833">MTLPGDTLDGATIKKDFPLLDRTVHGKPIVYVDSAATSQKPRVVLEAMTRYYETINANVHRGVYHIAEQATNEMEAAREKVRAFIGARSIREIVFTKNATESLNLV</sequence>
<dbReference type="EMBL" id="JAAYYV010000144">
    <property type="protein sequence ID" value="NLF53860.1"/>
    <property type="molecule type" value="Genomic_DNA"/>
</dbReference>
<dbReference type="InterPro" id="IPR015422">
    <property type="entry name" value="PyrdxlP-dep_Trfase_small"/>
</dbReference>
<keyword evidence="1" id="KW-0663">Pyridoxal phosphate</keyword>
<keyword evidence="3" id="KW-0808">Transferase</keyword>
<feature type="non-terminal residue" evidence="3">
    <location>
        <position position="106"/>
    </location>
</feature>
<dbReference type="Proteomes" id="UP000536534">
    <property type="component" value="Unassembled WGS sequence"/>
</dbReference>
<dbReference type="Pfam" id="PF00266">
    <property type="entry name" value="Aminotran_5"/>
    <property type="match status" value="1"/>
</dbReference>
<gene>
    <name evidence="3" type="ORF">GX576_05590</name>
</gene>
<evidence type="ECO:0000313" key="3">
    <source>
        <dbReference type="EMBL" id="NLF53860.1"/>
    </source>
</evidence>
<dbReference type="InterPro" id="IPR015424">
    <property type="entry name" value="PyrdxlP-dep_Trfase"/>
</dbReference>
<accession>A0A7X7R772</accession>
<reference evidence="3 4" key="1">
    <citation type="journal article" date="2020" name="Biotechnol. Biofuels">
        <title>New insights from the biogas microbiome by comprehensive genome-resolved metagenomics of nearly 1600 species originating from multiple anaerobic digesters.</title>
        <authorList>
            <person name="Campanaro S."/>
            <person name="Treu L."/>
            <person name="Rodriguez-R L.M."/>
            <person name="Kovalovszki A."/>
            <person name="Ziels R.M."/>
            <person name="Maus I."/>
            <person name="Zhu X."/>
            <person name="Kougias P.G."/>
            <person name="Basile A."/>
            <person name="Luo G."/>
            <person name="Schluter A."/>
            <person name="Konstantinidis K.T."/>
            <person name="Angelidaki I."/>
        </authorList>
    </citation>
    <scope>NUCLEOTIDE SEQUENCE [LARGE SCALE GENOMIC DNA]</scope>
    <source>
        <strain evidence="3">AS06rmzACSIP_256</strain>
    </source>
</reference>
<dbReference type="GO" id="GO:0008483">
    <property type="term" value="F:transaminase activity"/>
    <property type="evidence" value="ECO:0007669"/>
    <property type="project" value="UniProtKB-KW"/>
</dbReference>
<dbReference type="SUPFAM" id="SSF53383">
    <property type="entry name" value="PLP-dependent transferases"/>
    <property type="match status" value="1"/>
</dbReference>